<keyword evidence="2" id="KW-1185">Reference proteome</keyword>
<evidence type="ECO:0000313" key="2">
    <source>
        <dbReference type="Proteomes" id="UP001150603"/>
    </source>
</evidence>
<protein>
    <submittedName>
        <fullName evidence="1">Uncharacterized protein</fullName>
    </submittedName>
</protein>
<proteinExistence type="predicted"/>
<dbReference type="Proteomes" id="UP001150603">
    <property type="component" value="Unassembled WGS sequence"/>
</dbReference>
<organism evidence="1 2">
    <name type="scientific">Linderina macrospora</name>
    <dbReference type="NCBI Taxonomy" id="4868"/>
    <lineage>
        <taxon>Eukaryota</taxon>
        <taxon>Fungi</taxon>
        <taxon>Fungi incertae sedis</taxon>
        <taxon>Zoopagomycota</taxon>
        <taxon>Kickxellomycotina</taxon>
        <taxon>Kickxellomycetes</taxon>
        <taxon>Kickxellales</taxon>
        <taxon>Kickxellaceae</taxon>
        <taxon>Linderina</taxon>
    </lineage>
</organism>
<dbReference type="EMBL" id="JANBPW010000027">
    <property type="protein sequence ID" value="KAJ1951324.1"/>
    <property type="molecule type" value="Genomic_DNA"/>
</dbReference>
<accession>A0ACC1JHT6</accession>
<comment type="caution">
    <text evidence="1">The sequence shown here is derived from an EMBL/GenBank/DDBJ whole genome shotgun (WGS) entry which is preliminary data.</text>
</comment>
<gene>
    <name evidence="1" type="ORF">FBU59_000221</name>
</gene>
<reference evidence="1" key="1">
    <citation type="submission" date="2022-07" db="EMBL/GenBank/DDBJ databases">
        <title>Phylogenomic reconstructions and comparative analyses of Kickxellomycotina fungi.</title>
        <authorList>
            <person name="Reynolds N.K."/>
            <person name="Stajich J.E."/>
            <person name="Barry K."/>
            <person name="Grigoriev I.V."/>
            <person name="Crous P."/>
            <person name="Smith M.E."/>
        </authorList>
    </citation>
    <scope>NUCLEOTIDE SEQUENCE</scope>
    <source>
        <strain evidence="1">NRRL 5244</strain>
    </source>
</reference>
<sequence length="209" mass="23719">IKTDKLMSLAKRFYSIKTPWTLHMDVWGNVLRAITISRGRELYGIDERTLIHEFMFAGSRQRRGRRMVDAYMEQLHDISFHQHPSKFILEGAFDTSTPFNITSNLAWSAMRRIMSHLQKSARAAALNRDKCKMIDPQASGSNDGSVQHDSVDLLKTGQDILTRVCYSGARNLCEEGSAMAEKLLPRIVSGLESGVLSRSSYAWLRKPEL</sequence>
<feature type="non-terminal residue" evidence="1">
    <location>
        <position position="1"/>
    </location>
</feature>
<evidence type="ECO:0000313" key="1">
    <source>
        <dbReference type="EMBL" id="KAJ1951324.1"/>
    </source>
</evidence>
<name>A0ACC1JHT6_9FUNG</name>